<comment type="cofactor">
    <cofactor evidence="1">
        <name>pyridoxal 5'-phosphate</name>
        <dbReference type="ChEBI" id="CHEBI:597326"/>
    </cofactor>
</comment>
<dbReference type="Pfam" id="PF00291">
    <property type="entry name" value="PALP"/>
    <property type="match status" value="1"/>
</dbReference>
<sequence>MPLLTSEHVDERLLESVRLLNSKIGNTPLYPITKLFAKPNVTIYAKQEWKQLSGSVKARAGYNIFKAAIEKGQLTREKTLLDATSGNTGIAYASVGSNLHVPVTLCLPENASKERKEILQSLGARIIFTSRFEGTDGAQAAAKELALAHPGKYFYADQYKNDNNWKAHYHGTALEIVQDLPAITHFVAGLGTSGTFVGTGRRLRELNPAIHLTSLQPDNPLHGMEGWKHMETAVVPTIYDTSVADENLEVATEEAYEMIKAAWKYEQLLLSPSAAANLAGAIKVAEKLEAGNIVTVFPDNADKYSEVINKLISR</sequence>
<dbReference type="SUPFAM" id="SSF53686">
    <property type="entry name" value="Tryptophan synthase beta subunit-like PLP-dependent enzymes"/>
    <property type="match status" value="1"/>
</dbReference>
<dbReference type="OrthoDB" id="9808024at2"/>
<dbReference type="PANTHER" id="PTHR10314">
    <property type="entry name" value="CYSTATHIONINE BETA-SYNTHASE"/>
    <property type="match status" value="1"/>
</dbReference>
<dbReference type="EMBL" id="CP032157">
    <property type="protein sequence ID" value="AXY77773.1"/>
    <property type="molecule type" value="Genomic_DNA"/>
</dbReference>
<dbReference type="CDD" id="cd01561">
    <property type="entry name" value="CBS_like"/>
    <property type="match status" value="1"/>
</dbReference>
<keyword evidence="2" id="KW-0663">Pyridoxal phosphate</keyword>
<evidence type="ECO:0000259" key="3">
    <source>
        <dbReference type="Pfam" id="PF00291"/>
    </source>
</evidence>
<evidence type="ECO:0000256" key="1">
    <source>
        <dbReference type="ARBA" id="ARBA00001933"/>
    </source>
</evidence>
<dbReference type="RefSeq" id="WP_119053646.1">
    <property type="nucleotide sequence ID" value="NZ_CP032157.1"/>
</dbReference>
<evidence type="ECO:0000313" key="5">
    <source>
        <dbReference type="Proteomes" id="UP000263900"/>
    </source>
</evidence>
<dbReference type="InterPro" id="IPR036052">
    <property type="entry name" value="TrpB-like_PALP_sf"/>
</dbReference>
<gene>
    <name evidence="4" type="ORF">D3H65_28980</name>
</gene>
<dbReference type="AlphaFoldDB" id="A0A3B7MWE4"/>
<evidence type="ECO:0000256" key="2">
    <source>
        <dbReference type="ARBA" id="ARBA00022898"/>
    </source>
</evidence>
<evidence type="ECO:0000313" key="4">
    <source>
        <dbReference type="EMBL" id="AXY77773.1"/>
    </source>
</evidence>
<accession>A0A3B7MWE4</accession>
<name>A0A3B7MWE4_9BACT</name>
<keyword evidence="5" id="KW-1185">Reference proteome</keyword>
<dbReference type="Gene3D" id="3.40.50.1100">
    <property type="match status" value="2"/>
</dbReference>
<proteinExistence type="predicted"/>
<reference evidence="4 5" key="1">
    <citation type="submission" date="2018-09" db="EMBL/GenBank/DDBJ databases">
        <title>Genome sequencing of strain 6GH32-13.</title>
        <authorList>
            <person name="Weon H.-Y."/>
            <person name="Heo J."/>
            <person name="Kwon S.-W."/>
        </authorList>
    </citation>
    <scope>NUCLEOTIDE SEQUENCE [LARGE SCALE GENOMIC DNA]</scope>
    <source>
        <strain evidence="4 5">5GH32-13</strain>
    </source>
</reference>
<dbReference type="Proteomes" id="UP000263900">
    <property type="component" value="Chromosome"/>
</dbReference>
<protein>
    <submittedName>
        <fullName evidence="4">Cysteine synthase family protein</fullName>
    </submittedName>
</protein>
<dbReference type="KEGG" id="pseg:D3H65_28980"/>
<dbReference type="InterPro" id="IPR001926">
    <property type="entry name" value="TrpB-like_PALP"/>
</dbReference>
<dbReference type="InterPro" id="IPR050214">
    <property type="entry name" value="Cys_Synth/Cystath_Beta-Synth"/>
</dbReference>
<feature type="domain" description="Tryptophan synthase beta chain-like PALP" evidence="3">
    <location>
        <begin position="23"/>
        <end position="299"/>
    </location>
</feature>
<dbReference type="GO" id="GO:1901605">
    <property type="term" value="P:alpha-amino acid metabolic process"/>
    <property type="evidence" value="ECO:0007669"/>
    <property type="project" value="UniProtKB-ARBA"/>
</dbReference>
<organism evidence="4 5">
    <name type="scientific">Paraflavitalea soli</name>
    <dbReference type="NCBI Taxonomy" id="2315862"/>
    <lineage>
        <taxon>Bacteria</taxon>
        <taxon>Pseudomonadati</taxon>
        <taxon>Bacteroidota</taxon>
        <taxon>Chitinophagia</taxon>
        <taxon>Chitinophagales</taxon>
        <taxon>Chitinophagaceae</taxon>
        <taxon>Paraflavitalea</taxon>
    </lineage>
</organism>